<dbReference type="InterPro" id="IPR025277">
    <property type="entry name" value="Apiosidase-like_cat_dom"/>
</dbReference>
<organism evidence="3 4">
    <name type="scientific">Dyadobacter jejuensis</name>
    <dbReference type="NCBI Taxonomy" id="1082580"/>
    <lineage>
        <taxon>Bacteria</taxon>
        <taxon>Pseudomonadati</taxon>
        <taxon>Bacteroidota</taxon>
        <taxon>Cytophagia</taxon>
        <taxon>Cytophagales</taxon>
        <taxon>Spirosomataceae</taxon>
        <taxon>Dyadobacter</taxon>
    </lineage>
</organism>
<dbReference type="EMBL" id="QGDT01000010">
    <property type="protein sequence ID" value="PWJ56805.1"/>
    <property type="molecule type" value="Genomic_DNA"/>
</dbReference>
<dbReference type="AlphaFoldDB" id="A0A316AG89"/>
<dbReference type="PANTHER" id="PTHR37836:SF2">
    <property type="entry name" value="DUF4038 DOMAIN-CONTAINING PROTEIN"/>
    <property type="match status" value="1"/>
</dbReference>
<sequence>MRRWIIFGVVLAFGITVSAPSVVAQREDKLPIRASQDGQHLLDAQNQPYLMVADVAWQLLRKLSLQDATKYMDIRKSQSFNTLIVQVLPIQPTQRNFYKKTAFLGTGIAEPNTSYFTHLKNLVSAAEKRQLTMALVVNRTSWKTLFQSAQPDEIQKYATYLCDLLAGNKNVIWVLQPEGIAKESFQVLAEAFRKQSPTLMVGSLREKYAGEQNFDEGQLSDINILVPDSTNSSSDYSQFLRSKVQEMTQKKDSRPLLLANSVYSKELLDQSAQIRKQAFEAFMVSGAGFCHQSTIKNFNSTWVQNIQQDGAEYIEKLVKVLYGVPWAFLETDWNSNLIVDSLDKSEVGVKLLNNKRMALLYLPGSKNIEIDLHPMTGANFRAVWYSPRTGKRWFGGGLSTEKQITLTPPETKPEWDWLVLIGSGLN</sequence>
<dbReference type="Pfam" id="PF12904">
    <property type="entry name" value="Collagen_bind_2"/>
    <property type="match status" value="1"/>
</dbReference>
<evidence type="ECO:0000259" key="2">
    <source>
        <dbReference type="Pfam" id="PF13204"/>
    </source>
</evidence>
<reference evidence="3 4" key="1">
    <citation type="submission" date="2018-03" db="EMBL/GenBank/DDBJ databases">
        <title>Genomic Encyclopedia of Archaeal and Bacterial Type Strains, Phase II (KMG-II): from individual species to whole genera.</title>
        <authorList>
            <person name="Goeker M."/>
        </authorList>
    </citation>
    <scope>NUCLEOTIDE SEQUENCE [LARGE SCALE GENOMIC DNA]</scope>
    <source>
        <strain evidence="3 4">DSM 100346</strain>
    </source>
</reference>
<dbReference type="Gene3D" id="3.20.20.80">
    <property type="entry name" value="Glycosidases"/>
    <property type="match status" value="1"/>
</dbReference>
<dbReference type="Pfam" id="PF13204">
    <property type="entry name" value="Apiosidase"/>
    <property type="match status" value="1"/>
</dbReference>
<dbReference type="OrthoDB" id="59486at2"/>
<gene>
    <name evidence="3" type="ORF">CLV98_110116</name>
</gene>
<feature type="domain" description="Putative collagen-binding" evidence="1">
    <location>
        <begin position="336"/>
        <end position="420"/>
    </location>
</feature>
<protein>
    <submittedName>
        <fullName evidence="3">Collagenase-like protein with putative collagen-binding domain</fullName>
    </submittedName>
</protein>
<accession>A0A316AG89</accession>
<feature type="domain" description="Apiosidase-like catalytic" evidence="2">
    <location>
        <begin position="35"/>
        <end position="326"/>
    </location>
</feature>
<comment type="caution">
    <text evidence="3">The sequence shown here is derived from an EMBL/GenBank/DDBJ whole genome shotgun (WGS) entry which is preliminary data.</text>
</comment>
<name>A0A316AG89_9BACT</name>
<dbReference type="InterPro" id="IPR024749">
    <property type="entry name" value="Collagen-bd_put"/>
</dbReference>
<proteinExistence type="predicted"/>
<evidence type="ECO:0000313" key="3">
    <source>
        <dbReference type="EMBL" id="PWJ56805.1"/>
    </source>
</evidence>
<dbReference type="Proteomes" id="UP000245880">
    <property type="component" value="Unassembled WGS sequence"/>
</dbReference>
<dbReference type="RefSeq" id="WP_109676212.1">
    <property type="nucleotide sequence ID" value="NZ_QGDT01000010.1"/>
</dbReference>
<evidence type="ECO:0000313" key="4">
    <source>
        <dbReference type="Proteomes" id="UP000245880"/>
    </source>
</evidence>
<evidence type="ECO:0000259" key="1">
    <source>
        <dbReference type="Pfam" id="PF12904"/>
    </source>
</evidence>
<keyword evidence="4" id="KW-1185">Reference proteome</keyword>
<dbReference type="PANTHER" id="PTHR37836">
    <property type="entry name" value="LMO1036 PROTEIN"/>
    <property type="match status" value="1"/>
</dbReference>